<dbReference type="Pfam" id="PF13335">
    <property type="entry name" value="Mg_chelatase_C"/>
    <property type="match status" value="1"/>
</dbReference>
<dbReference type="InterPro" id="IPR020568">
    <property type="entry name" value="Ribosomal_Su5_D2-typ_SF"/>
</dbReference>
<comment type="similarity">
    <text evidence="1">Belongs to the Mg-chelatase subunits D/I family. ComM subfamily.</text>
</comment>
<dbReference type="InterPro" id="IPR014721">
    <property type="entry name" value="Ribsml_uS5_D2-typ_fold_subgr"/>
</dbReference>
<dbReference type="NCBIfam" id="TIGR00368">
    <property type="entry name" value="YifB family Mg chelatase-like AAA ATPase"/>
    <property type="match status" value="1"/>
</dbReference>
<keyword evidence="6" id="KW-1185">Reference proteome</keyword>
<dbReference type="InterPro" id="IPR003593">
    <property type="entry name" value="AAA+_ATPase"/>
</dbReference>
<dbReference type="Proteomes" id="UP000324194">
    <property type="component" value="Chromosome 1"/>
</dbReference>
<dbReference type="SMART" id="SM00382">
    <property type="entry name" value="AAA"/>
    <property type="match status" value="1"/>
</dbReference>
<sequence length="550" mass="60204">MSILHVCVFIFRQAGTWPVRASTLLLLLKLHPRQAAEICCRKDNPMALAIVYSRSSSGITAPLVTVEAHLAFGMAGFFIVGLPEAAVKESRDRVRSALVNSNFEFPSRRITVNLAPADLPKEGAGFDLPIALGILAASGQIPRDRLEESEFTGELALSGDLRPVRGVLTMTLGAHHAGRRLIVPEVNAMEASLADQATVLSANHLLQVCAYLKGEQNLPRSVRPRFDPENENTPDLAEVKGQPHAKRALEIAAAGRHSLLYIGPPGTGKTMLASRLPGILPPLQEDEALEAAAVASLSHRGFNPLHWRRISFRSPHHSSSSAALVGGGRPPRPGEISLAHHGVLFLDELPEFNRQALECLREPLESGSITISRAAVQAVFPARFQLVAAMNPCPCGYAGSTQEFCQCDTEKIKRYLGKLSGPLLDRIDMQVEVTRPRPELLIKPGSYPDETSAEVRGRVMYARQRQQQRQGKCNAMLTAGELDSYCLLDAQARDLLAQVMLRFGLSARVCHRLVKMARTIADLADMEVITLEHLGEALNYRCLDRSRMMI</sequence>
<dbReference type="KEGG" id="asip:AQUSIP_03330"/>
<dbReference type="AlphaFoldDB" id="A0A5E4PF55"/>
<dbReference type="PANTHER" id="PTHR32039:SF7">
    <property type="entry name" value="COMPETENCE PROTEIN COMM"/>
    <property type="match status" value="1"/>
</dbReference>
<reference evidence="5 6" key="1">
    <citation type="submission" date="2019-08" db="EMBL/GenBank/DDBJ databases">
        <authorList>
            <person name="Guy L."/>
        </authorList>
    </citation>
    <scope>NUCLEOTIDE SEQUENCE [LARGE SCALE GENOMIC DNA]</scope>
    <source>
        <strain evidence="5 6">SGT-108</strain>
    </source>
</reference>
<keyword evidence="2" id="KW-0547">Nucleotide-binding</keyword>
<dbReference type="PROSITE" id="PS50051">
    <property type="entry name" value="MCM_2"/>
    <property type="match status" value="1"/>
</dbReference>
<organism evidence="5 6">
    <name type="scientific">Aquicella siphonis</name>
    <dbReference type="NCBI Taxonomy" id="254247"/>
    <lineage>
        <taxon>Bacteria</taxon>
        <taxon>Pseudomonadati</taxon>
        <taxon>Pseudomonadota</taxon>
        <taxon>Gammaproteobacteria</taxon>
        <taxon>Legionellales</taxon>
        <taxon>Coxiellaceae</taxon>
        <taxon>Aquicella</taxon>
    </lineage>
</organism>
<dbReference type="GO" id="GO:0005524">
    <property type="term" value="F:ATP binding"/>
    <property type="evidence" value="ECO:0007669"/>
    <property type="project" value="UniProtKB-KW"/>
</dbReference>
<dbReference type="GO" id="GO:0003677">
    <property type="term" value="F:DNA binding"/>
    <property type="evidence" value="ECO:0007669"/>
    <property type="project" value="InterPro"/>
</dbReference>
<evidence type="ECO:0000256" key="3">
    <source>
        <dbReference type="ARBA" id="ARBA00022840"/>
    </source>
</evidence>
<dbReference type="SUPFAM" id="SSF54211">
    <property type="entry name" value="Ribosomal protein S5 domain 2-like"/>
    <property type="match status" value="1"/>
</dbReference>
<dbReference type="InterPro" id="IPR001208">
    <property type="entry name" value="MCM_dom"/>
</dbReference>
<dbReference type="Pfam" id="PF01078">
    <property type="entry name" value="Mg_chelatase"/>
    <property type="match status" value="1"/>
</dbReference>
<evidence type="ECO:0000259" key="4">
    <source>
        <dbReference type="PROSITE" id="PS50051"/>
    </source>
</evidence>
<dbReference type="EMBL" id="LR699119">
    <property type="protein sequence ID" value="VVC75057.1"/>
    <property type="molecule type" value="Genomic_DNA"/>
</dbReference>
<keyword evidence="3" id="KW-0067">ATP-binding</keyword>
<gene>
    <name evidence="5" type="primary">comM</name>
    <name evidence="5" type="ORF">AQUSIP_03330</name>
</gene>
<evidence type="ECO:0000256" key="2">
    <source>
        <dbReference type="ARBA" id="ARBA00022741"/>
    </source>
</evidence>
<dbReference type="PRINTS" id="PR01657">
    <property type="entry name" value="MCMFAMILY"/>
</dbReference>
<dbReference type="NCBIfam" id="NF007365">
    <property type="entry name" value="PRK09862.1"/>
    <property type="match status" value="1"/>
</dbReference>
<evidence type="ECO:0000256" key="1">
    <source>
        <dbReference type="ARBA" id="ARBA00006354"/>
    </source>
</evidence>
<dbReference type="InterPro" id="IPR027417">
    <property type="entry name" value="P-loop_NTPase"/>
</dbReference>
<dbReference type="InterPro" id="IPR025158">
    <property type="entry name" value="Mg_chelat-rel_C"/>
</dbReference>
<accession>A0A5E4PF55</accession>
<proteinExistence type="inferred from homology"/>
<evidence type="ECO:0000313" key="6">
    <source>
        <dbReference type="Proteomes" id="UP000324194"/>
    </source>
</evidence>
<dbReference type="Gene3D" id="3.40.50.300">
    <property type="entry name" value="P-loop containing nucleotide triphosphate hydrolases"/>
    <property type="match status" value="1"/>
</dbReference>
<dbReference type="InterPro" id="IPR004482">
    <property type="entry name" value="Mg_chelat-rel"/>
</dbReference>
<feature type="domain" description="MCM C-terminal AAA(+) ATPase" evidence="4">
    <location>
        <begin position="334"/>
        <end position="429"/>
    </location>
</feature>
<dbReference type="Gene3D" id="3.30.230.10">
    <property type="match status" value="1"/>
</dbReference>
<dbReference type="PANTHER" id="PTHR32039">
    <property type="entry name" value="MAGNESIUM-CHELATASE SUBUNIT CHLI"/>
    <property type="match status" value="1"/>
</dbReference>
<dbReference type="Pfam" id="PF13541">
    <property type="entry name" value="ChlI"/>
    <property type="match status" value="1"/>
</dbReference>
<name>A0A5E4PF55_9COXI</name>
<protein>
    <submittedName>
        <fullName evidence="5">Competence protein ComM</fullName>
    </submittedName>
</protein>
<dbReference type="InterPro" id="IPR045006">
    <property type="entry name" value="CHLI-like"/>
</dbReference>
<dbReference type="SUPFAM" id="SSF52540">
    <property type="entry name" value="P-loop containing nucleoside triphosphate hydrolases"/>
    <property type="match status" value="1"/>
</dbReference>
<dbReference type="InterPro" id="IPR000523">
    <property type="entry name" value="Mg_chelatse_chII-like_cat_dom"/>
</dbReference>
<evidence type="ECO:0000313" key="5">
    <source>
        <dbReference type="EMBL" id="VVC75057.1"/>
    </source>
</evidence>